<dbReference type="PANTHER" id="PTHR35174">
    <property type="entry name" value="BLL7171 PROTEIN-RELATED"/>
    <property type="match status" value="1"/>
</dbReference>
<proteinExistence type="inferred from homology"/>
<evidence type="ECO:0000313" key="3">
    <source>
        <dbReference type="EMBL" id="OYN76962.1"/>
    </source>
</evidence>
<dbReference type="PANTHER" id="PTHR35174:SF3">
    <property type="entry name" value="BLL7171 PROTEIN"/>
    <property type="match status" value="1"/>
</dbReference>
<dbReference type="Proteomes" id="UP000216063">
    <property type="component" value="Unassembled WGS sequence"/>
</dbReference>
<keyword evidence="4" id="KW-1185">Reference proteome</keyword>
<dbReference type="InterPro" id="IPR011008">
    <property type="entry name" value="Dimeric_a/b-barrel"/>
</dbReference>
<reference evidence="3 4" key="1">
    <citation type="submission" date="2017-07" db="EMBL/GenBank/DDBJ databases">
        <title>The new phylogeny of genus Mycobacterium.</title>
        <authorList>
            <person name="Tortoli E."/>
            <person name="Trovato A."/>
            <person name="Cirillo D.M."/>
        </authorList>
    </citation>
    <scope>NUCLEOTIDE SEQUENCE [LARGE SCALE GENOMIC DNA]</scope>
    <source>
        <strain evidence="3 4">ATCC 33027</strain>
    </source>
</reference>
<feature type="domain" description="YCII-related" evidence="2">
    <location>
        <begin position="45"/>
        <end position="111"/>
    </location>
</feature>
<gene>
    <name evidence="3" type="ORF">CG716_20800</name>
</gene>
<name>A0A255DJ24_9MYCO</name>
<organism evidence="3 4">
    <name type="scientific">Mycolicibacterium sphagni</name>
    <dbReference type="NCBI Taxonomy" id="1786"/>
    <lineage>
        <taxon>Bacteria</taxon>
        <taxon>Bacillati</taxon>
        <taxon>Actinomycetota</taxon>
        <taxon>Actinomycetes</taxon>
        <taxon>Mycobacteriales</taxon>
        <taxon>Mycobacteriaceae</taxon>
        <taxon>Mycolicibacterium</taxon>
    </lineage>
</organism>
<accession>A0A255DJ24</accession>
<comment type="caution">
    <text evidence="3">The sequence shown here is derived from an EMBL/GenBank/DDBJ whole genome shotgun (WGS) entry which is preliminary data.</text>
</comment>
<evidence type="ECO:0000259" key="2">
    <source>
        <dbReference type="Pfam" id="PF03795"/>
    </source>
</evidence>
<dbReference type="InterPro" id="IPR005545">
    <property type="entry name" value="YCII"/>
</dbReference>
<dbReference type="Gene3D" id="3.30.70.1060">
    <property type="entry name" value="Dimeric alpha+beta barrel"/>
    <property type="match status" value="2"/>
</dbReference>
<evidence type="ECO:0000256" key="1">
    <source>
        <dbReference type="ARBA" id="ARBA00007689"/>
    </source>
</evidence>
<dbReference type="RefSeq" id="WP_094483005.1">
    <property type="nucleotide sequence ID" value="NZ_JACKSC010000266.1"/>
</dbReference>
<dbReference type="EMBL" id="NOZR01000019">
    <property type="protein sequence ID" value="OYN76962.1"/>
    <property type="molecule type" value="Genomic_DNA"/>
</dbReference>
<dbReference type="AlphaFoldDB" id="A0A255DJ24"/>
<protein>
    <submittedName>
        <fullName evidence="3">Transcription initiation protein</fullName>
    </submittedName>
</protein>
<feature type="domain" description="YCII-related" evidence="2">
    <location>
        <begin position="162"/>
        <end position="218"/>
    </location>
</feature>
<dbReference type="Pfam" id="PF03795">
    <property type="entry name" value="YCII"/>
    <property type="match status" value="2"/>
</dbReference>
<evidence type="ECO:0000313" key="4">
    <source>
        <dbReference type="Proteomes" id="UP000216063"/>
    </source>
</evidence>
<comment type="similarity">
    <text evidence="1">Belongs to the YciI family.</text>
</comment>
<dbReference type="SUPFAM" id="SSF54909">
    <property type="entry name" value="Dimeric alpha+beta barrel"/>
    <property type="match status" value="2"/>
</dbReference>
<dbReference type="OrthoDB" id="668782at2"/>
<sequence>MYYFALLQGKERELTPEEAGREMQAYQDFHARAAAAIREGDALGSAAEAVQITGGPDAPVITDGPYAEGAEIAGGYYVFEADNLDEALQLARGVPAAQYGSVEVWPIVFWNPVGRPTSDADWLALLLEPADGVNVPGGPDWERGLAKHAEFGEGAGSHILGGAPLHPPSTATTVRVRDGEVLLTDGPFAEGAEVANGYYILSAADRDEATKIASMIPASVVHLRRLAGLSGL</sequence>